<evidence type="ECO:0000256" key="3">
    <source>
        <dbReference type="ARBA" id="ARBA00022448"/>
    </source>
</evidence>
<feature type="transmembrane region" description="Helical" evidence="11">
    <location>
        <begin position="254"/>
        <end position="273"/>
    </location>
</feature>
<gene>
    <name evidence="13" type="primary">TR1L1</name>
    <name evidence="13" type="ORF">TR92943</name>
</gene>
<feature type="transmembrane region" description="Helical" evidence="11">
    <location>
        <begin position="293"/>
        <end position="315"/>
    </location>
</feature>
<evidence type="ECO:0000259" key="12">
    <source>
        <dbReference type="PROSITE" id="PS50922"/>
    </source>
</evidence>
<feature type="transmembrane region" description="Helical" evidence="11">
    <location>
        <begin position="120"/>
        <end position="138"/>
    </location>
</feature>
<evidence type="ECO:0000256" key="6">
    <source>
        <dbReference type="ARBA" id="ARBA00022989"/>
    </source>
</evidence>
<comment type="subcellular location">
    <subcellularLocation>
        <location evidence="1">Membrane</location>
        <topology evidence="1">Multi-pass membrane protein</topology>
    </subcellularLocation>
</comment>
<comment type="similarity">
    <text evidence="2 8">Belongs to the TRAM family.</text>
</comment>
<sequence length="373" mass="43450">MRPLRKKNKNSSYFSHEFIIENHGDIVSVVAMVFIVGMLFKGTAPAASLFISMQHNESVEKTSGPPDLLYTTGRYDFCAIFFYSIVAIILHAVAQEYMLDKITRKLHLPRSSQSKFSESGQLLIFYVASVYWAVYALINEGFLSSLGGLWAEYPHAHLPFWIKLFFIFQISYWLHNYPELYFQKAKKSEIPNRVFYSTLYLVGVTAAYFLNFTKLGIVLLIIHYTTDSFYHFARMMKFYGWSLGAKIGFSIFNGLYIPSRVICTVLAFLTFYYGLPQYSVPTMSVSEGNFNTWLIRLNCMLFVLFTQAQMVWTFVNYQLSKIRKQKEQQMINSMYTTNADLQKRRDKKKGKREEDSRESPDAHSSDVHQRKRK</sequence>
<evidence type="ECO:0000256" key="9">
    <source>
        <dbReference type="PROSITE-ProRule" id="PRU00205"/>
    </source>
</evidence>
<name>A0A0X3Q1X9_SCHSO</name>
<evidence type="ECO:0000313" key="13">
    <source>
        <dbReference type="EMBL" id="JAP57450.1"/>
    </source>
</evidence>
<dbReference type="InterPro" id="IPR016447">
    <property type="entry name" value="Translocation_assoc_membrane"/>
</dbReference>
<dbReference type="PIRSF" id="PIRSF005449">
    <property type="entry name" value="Translocation_assoc_membrane"/>
    <property type="match status" value="1"/>
</dbReference>
<keyword evidence="3 8" id="KW-0813">Transport</keyword>
<dbReference type="EMBL" id="GEEE01005775">
    <property type="protein sequence ID" value="JAP57450.1"/>
    <property type="molecule type" value="Transcribed_RNA"/>
</dbReference>
<reference evidence="13" key="1">
    <citation type="submission" date="2016-01" db="EMBL/GenBank/DDBJ databases">
        <title>Reference transcriptome for the parasite Schistocephalus solidus: insights into the molecular evolution of parasitism.</title>
        <authorList>
            <person name="Hebert F.O."/>
            <person name="Grambauer S."/>
            <person name="Barber I."/>
            <person name="Landry C.R."/>
            <person name="Aubin-Horth N."/>
        </authorList>
    </citation>
    <scope>NUCLEOTIDE SEQUENCE</scope>
</reference>
<evidence type="ECO:0000256" key="8">
    <source>
        <dbReference type="PIRNR" id="PIRNR005449"/>
    </source>
</evidence>
<evidence type="ECO:0000256" key="7">
    <source>
        <dbReference type="ARBA" id="ARBA00023136"/>
    </source>
</evidence>
<evidence type="ECO:0000256" key="5">
    <source>
        <dbReference type="ARBA" id="ARBA00022927"/>
    </source>
</evidence>
<dbReference type="GO" id="GO:0006616">
    <property type="term" value="P:SRP-dependent cotranslational protein targeting to membrane, translocation"/>
    <property type="evidence" value="ECO:0007669"/>
    <property type="project" value="InterPro"/>
</dbReference>
<dbReference type="GO" id="GO:0045048">
    <property type="term" value="P:protein insertion into ER membrane"/>
    <property type="evidence" value="ECO:0007669"/>
    <property type="project" value="TreeGrafter"/>
</dbReference>
<dbReference type="AlphaFoldDB" id="A0A0X3Q1X9"/>
<dbReference type="InterPro" id="IPR006634">
    <property type="entry name" value="TLC-dom"/>
</dbReference>
<evidence type="ECO:0000256" key="2">
    <source>
        <dbReference type="ARBA" id="ARBA00005999"/>
    </source>
</evidence>
<evidence type="ECO:0000256" key="11">
    <source>
        <dbReference type="SAM" id="Phobius"/>
    </source>
</evidence>
<organism evidence="13">
    <name type="scientific">Schistocephalus solidus</name>
    <name type="common">Tapeworm</name>
    <dbReference type="NCBI Taxonomy" id="70667"/>
    <lineage>
        <taxon>Eukaryota</taxon>
        <taxon>Metazoa</taxon>
        <taxon>Spiralia</taxon>
        <taxon>Lophotrochozoa</taxon>
        <taxon>Platyhelminthes</taxon>
        <taxon>Cestoda</taxon>
        <taxon>Eucestoda</taxon>
        <taxon>Diphyllobothriidea</taxon>
        <taxon>Diphyllobothriidae</taxon>
        <taxon>Schistocephalus</taxon>
    </lineage>
</organism>
<feature type="transmembrane region" description="Helical" evidence="11">
    <location>
        <begin position="80"/>
        <end position="99"/>
    </location>
</feature>
<dbReference type="PANTHER" id="PTHR12371:SF11">
    <property type="entry name" value="TRANSLOCATING CHAIN-ASSOCIATED MEMBRANE PROTEIN"/>
    <property type="match status" value="1"/>
</dbReference>
<dbReference type="PANTHER" id="PTHR12371">
    <property type="entry name" value="TRANSLOCATION ASSOCIATED MEMBRANE PROTEIN"/>
    <property type="match status" value="1"/>
</dbReference>
<keyword evidence="5 8" id="KW-0653">Protein transport</keyword>
<feature type="region of interest" description="Disordered" evidence="10">
    <location>
        <begin position="336"/>
        <end position="373"/>
    </location>
</feature>
<keyword evidence="8" id="KW-0811">Translocation</keyword>
<dbReference type="SMART" id="SM00724">
    <property type="entry name" value="TLC"/>
    <property type="match status" value="1"/>
</dbReference>
<keyword evidence="7 9" id="KW-0472">Membrane</keyword>
<evidence type="ECO:0000256" key="10">
    <source>
        <dbReference type="SAM" id="MobiDB-lite"/>
    </source>
</evidence>
<keyword evidence="4 9" id="KW-0812">Transmembrane</keyword>
<evidence type="ECO:0000256" key="1">
    <source>
        <dbReference type="ARBA" id="ARBA00004141"/>
    </source>
</evidence>
<evidence type="ECO:0000256" key="4">
    <source>
        <dbReference type="ARBA" id="ARBA00022692"/>
    </source>
</evidence>
<accession>A0A0X3Q1X9</accession>
<feature type="compositionally biased region" description="Basic and acidic residues" evidence="10">
    <location>
        <begin position="351"/>
        <end position="373"/>
    </location>
</feature>
<protein>
    <recommendedName>
        <fullName evidence="8">Translocating chain-associated membrane protein</fullName>
    </recommendedName>
</protein>
<dbReference type="GO" id="GO:0005789">
    <property type="term" value="C:endoplasmic reticulum membrane"/>
    <property type="evidence" value="ECO:0007669"/>
    <property type="project" value="TreeGrafter"/>
</dbReference>
<keyword evidence="6 11" id="KW-1133">Transmembrane helix</keyword>
<feature type="transmembrane region" description="Helical" evidence="11">
    <location>
        <begin position="158"/>
        <end position="174"/>
    </location>
</feature>
<dbReference type="PROSITE" id="PS50922">
    <property type="entry name" value="TLC"/>
    <property type="match status" value="1"/>
</dbReference>
<feature type="domain" description="TLC" evidence="12">
    <location>
        <begin position="114"/>
        <end position="325"/>
    </location>
</feature>
<dbReference type="Pfam" id="PF03798">
    <property type="entry name" value="TRAM_LAG1_CLN8"/>
    <property type="match status" value="1"/>
</dbReference>
<proteinExistence type="inferred from homology"/>